<dbReference type="Proteomes" id="UP000639403">
    <property type="component" value="Unassembled WGS sequence"/>
</dbReference>
<evidence type="ECO:0000313" key="2">
    <source>
        <dbReference type="EMBL" id="KAF9806659.1"/>
    </source>
</evidence>
<reference evidence="2" key="2">
    <citation type="journal article" name="Front. Microbiol.">
        <title>Degradative Capacity of Two Strains of Rhodonia placenta: From Phenotype to Genotype.</title>
        <authorList>
            <person name="Kolle M."/>
            <person name="Horta M.A.C."/>
            <person name="Nowrousian M."/>
            <person name="Ohm R.A."/>
            <person name="Benz J.P."/>
            <person name="Pilgard A."/>
        </authorList>
    </citation>
    <scope>NUCLEOTIDE SEQUENCE</scope>
    <source>
        <strain evidence="2">FPRL280</strain>
    </source>
</reference>
<comment type="caution">
    <text evidence="2">The sequence shown here is derived from an EMBL/GenBank/DDBJ whole genome shotgun (WGS) entry which is preliminary data.</text>
</comment>
<dbReference type="Gene3D" id="3.40.50.150">
    <property type="entry name" value="Vaccinia Virus protein VP39"/>
    <property type="match status" value="1"/>
</dbReference>
<name>A0A8H7NVU0_9APHY</name>
<sequence length="297" mass="32064">MSEHPPPTLHSPASIAAIYPHKGPQHFPVVLGQMEQRVQLVKTWSIEHGENVIEIGCGQGDCTVVLATAVGDAGHVTAIDPASLDYGSPYTLGQAQAHLRASPVGKRIDFVQADPLEFLRGTANKYTTAVLAQCIWYFSSPATLSAILAALAPRVKRICLSEYALTASDPRAVPHLLAALTQASLECRKPTSESNIRTVLSPAALKAAASTTGLTLLKEETAIPPEGMLDGRWEVGAVLADEFQIEVQESIQDERERALVFAMRDTVRAARDALTAKEERVHTMDIWIATYATAAYQ</sequence>
<dbReference type="InterPro" id="IPR041698">
    <property type="entry name" value="Methyltransf_25"/>
</dbReference>
<dbReference type="Pfam" id="PF13649">
    <property type="entry name" value="Methyltransf_25"/>
    <property type="match status" value="1"/>
</dbReference>
<organism evidence="2 3">
    <name type="scientific">Rhodonia placenta</name>
    <dbReference type="NCBI Taxonomy" id="104341"/>
    <lineage>
        <taxon>Eukaryota</taxon>
        <taxon>Fungi</taxon>
        <taxon>Dikarya</taxon>
        <taxon>Basidiomycota</taxon>
        <taxon>Agaricomycotina</taxon>
        <taxon>Agaricomycetes</taxon>
        <taxon>Polyporales</taxon>
        <taxon>Adustoporiaceae</taxon>
        <taxon>Rhodonia</taxon>
    </lineage>
</organism>
<dbReference type="EMBL" id="JADOXO010000321">
    <property type="protein sequence ID" value="KAF9806659.1"/>
    <property type="molecule type" value="Genomic_DNA"/>
</dbReference>
<dbReference type="InterPro" id="IPR029063">
    <property type="entry name" value="SAM-dependent_MTases_sf"/>
</dbReference>
<dbReference type="AlphaFoldDB" id="A0A8H7NVU0"/>
<protein>
    <recommendedName>
        <fullName evidence="1">Methyltransferase domain-containing protein</fullName>
    </recommendedName>
</protein>
<dbReference type="SUPFAM" id="SSF53335">
    <property type="entry name" value="S-adenosyl-L-methionine-dependent methyltransferases"/>
    <property type="match status" value="1"/>
</dbReference>
<dbReference type="CDD" id="cd02440">
    <property type="entry name" value="AdoMet_MTases"/>
    <property type="match status" value="1"/>
</dbReference>
<reference evidence="2" key="1">
    <citation type="submission" date="2020-11" db="EMBL/GenBank/DDBJ databases">
        <authorList>
            <person name="Koelle M."/>
            <person name="Horta M.A.C."/>
            <person name="Nowrousian M."/>
            <person name="Ohm R.A."/>
            <person name="Benz P."/>
            <person name="Pilgard A."/>
        </authorList>
    </citation>
    <scope>NUCLEOTIDE SEQUENCE</scope>
    <source>
        <strain evidence="2">FPRL280</strain>
    </source>
</reference>
<evidence type="ECO:0000259" key="1">
    <source>
        <dbReference type="Pfam" id="PF13649"/>
    </source>
</evidence>
<evidence type="ECO:0000313" key="3">
    <source>
        <dbReference type="Proteomes" id="UP000639403"/>
    </source>
</evidence>
<feature type="domain" description="Methyltransferase" evidence="1">
    <location>
        <begin position="52"/>
        <end position="153"/>
    </location>
</feature>
<gene>
    <name evidence="2" type="ORF">IEO21_08614</name>
</gene>
<accession>A0A8H7NVU0</accession>
<proteinExistence type="predicted"/>